<dbReference type="OrthoDB" id="9796962at2"/>
<protein>
    <submittedName>
        <fullName evidence="2">Copper chaperone PCu(A)C</fullName>
    </submittedName>
</protein>
<evidence type="ECO:0000313" key="3">
    <source>
        <dbReference type="Proteomes" id="UP000282977"/>
    </source>
</evidence>
<feature type="chain" id="PRO_5019387033" evidence="1">
    <location>
        <begin position="19"/>
        <end position="152"/>
    </location>
</feature>
<dbReference type="InterPro" id="IPR007410">
    <property type="entry name" value="LpqE-like"/>
</dbReference>
<evidence type="ECO:0000313" key="2">
    <source>
        <dbReference type="EMBL" id="RVT39929.1"/>
    </source>
</evidence>
<dbReference type="PANTHER" id="PTHR36302">
    <property type="entry name" value="BLR7088 PROTEIN"/>
    <property type="match status" value="1"/>
</dbReference>
<comment type="caution">
    <text evidence="2">The sequence shown here is derived from an EMBL/GenBank/DDBJ whole genome shotgun (WGS) entry which is preliminary data.</text>
</comment>
<keyword evidence="3" id="KW-1185">Reference proteome</keyword>
<sequence>MLALIVLVLVPQFLAACADPPPLFVDQAWIRVSPNKDTPSAGYFVVHGGEAAVELRGVMTDRALRVEMHESVEKDGKMTMQPIDSVAVAANTQVAFAPGGKHIMLWGVNPEAIAQGKVPLTFLFSNGDRIIVDAVVQKAGAAGSTSAEHSGH</sequence>
<accession>A0A437J598</accession>
<feature type="signal peptide" evidence="1">
    <location>
        <begin position="1"/>
        <end position="18"/>
    </location>
</feature>
<dbReference type="InterPro" id="IPR036182">
    <property type="entry name" value="PCuAC_sf"/>
</dbReference>
<keyword evidence="1" id="KW-0732">Signal</keyword>
<dbReference type="AlphaFoldDB" id="A0A437J598"/>
<organism evidence="2 3">
    <name type="scientific">Sphingobium algorifonticola</name>
    <dbReference type="NCBI Taxonomy" id="2008318"/>
    <lineage>
        <taxon>Bacteria</taxon>
        <taxon>Pseudomonadati</taxon>
        <taxon>Pseudomonadota</taxon>
        <taxon>Alphaproteobacteria</taxon>
        <taxon>Sphingomonadales</taxon>
        <taxon>Sphingomonadaceae</taxon>
        <taxon>Sphingobium</taxon>
    </lineage>
</organism>
<dbReference type="SUPFAM" id="SSF110087">
    <property type="entry name" value="DR1885-like metal-binding protein"/>
    <property type="match status" value="1"/>
</dbReference>
<dbReference type="Gene3D" id="2.60.40.1890">
    <property type="entry name" value="PCu(A)C copper chaperone"/>
    <property type="match status" value="1"/>
</dbReference>
<dbReference type="EMBL" id="RZUL01000005">
    <property type="protein sequence ID" value="RVT39929.1"/>
    <property type="molecule type" value="Genomic_DNA"/>
</dbReference>
<dbReference type="Pfam" id="PF04314">
    <property type="entry name" value="PCuAC"/>
    <property type="match status" value="1"/>
</dbReference>
<evidence type="ECO:0000256" key="1">
    <source>
        <dbReference type="SAM" id="SignalP"/>
    </source>
</evidence>
<gene>
    <name evidence="2" type="ORF">ENE74_14105</name>
</gene>
<dbReference type="Proteomes" id="UP000282977">
    <property type="component" value="Unassembled WGS sequence"/>
</dbReference>
<name>A0A437J598_9SPHN</name>
<proteinExistence type="predicted"/>
<reference evidence="2 3" key="1">
    <citation type="submission" date="2019-01" db="EMBL/GenBank/DDBJ databases">
        <authorList>
            <person name="Chen W.-M."/>
        </authorList>
    </citation>
    <scope>NUCLEOTIDE SEQUENCE [LARGE SCALE GENOMIC DNA]</scope>
    <source>
        <strain evidence="2 3">TLA-22</strain>
    </source>
</reference>
<dbReference type="InterPro" id="IPR058248">
    <property type="entry name" value="Lxx211020-like"/>
</dbReference>
<dbReference type="PANTHER" id="PTHR36302:SF1">
    <property type="entry name" value="COPPER CHAPERONE PCU(A)C"/>
    <property type="match status" value="1"/>
</dbReference>